<gene>
    <name evidence="3" type="ORF">ECPE_LOCUS2467</name>
</gene>
<dbReference type="WBParaSite" id="ECPE_0000246701-mRNA-1">
    <property type="protein sequence ID" value="ECPE_0000246701-mRNA-1"/>
    <property type="gene ID" value="ECPE_0000246701"/>
</dbReference>
<proteinExistence type="predicted"/>
<dbReference type="PROSITE" id="PS51159">
    <property type="entry name" value="CBM21"/>
    <property type="match status" value="1"/>
</dbReference>
<dbReference type="GO" id="GO:0000164">
    <property type="term" value="C:protein phosphatase type 1 complex"/>
    <property type="evidence" value="ECO:0007669"/>
    <property type="project" value="TreeGrafter"/>
</dbReference>
<dbReference type="InterPro" id="IPR038175">
    <property type="entry name" value="CBM21_dom_sf"/>
</dbReference>
<reference evidence="5" key="1">
    <citation type="submission" date="2016-06" db="UniProtKB">
        <authorList>
            <consortium name="WormBaseParasite"/>
        </authorList>
    </citation>
    <scope>IDENTIFICATION</scope>
</reference>
<feature type="compositionally biased region" description="Low complexity" evidence="1">
    <location>
        <begin position="539"/>
        <end position="548"/>
    </location>
</feature>
<evidence type="ECO:0000313" key="5">
    <source>
        <dbReference type="WBParaSite" id="ECPE_0000246701-mRNA-1"/>
    </source>
</evidence>
<dbReference type="Proteomes" id="UP000272942">
    <property type="component" value="Unassembled WGS sequence"/>
</dbReference>
<evidence type="ECO:0000256" key="1">
    <source>
        <dbReference type="SAM" id="MobiDB-lite"/>
    </source>
</evidence>
<evidence type="ECO:0000313" key="4">
    <source>
        <dbReference type="Proteomes" id="UP000272942"/>
    </source>
</evidence>
<feature type="domain" description="CBM21" evidence="2">
    <location>
        <begin position="544"/>
        <end position="665"/>
    </location>
</feature>
<dbReference type="AlphaFoldDB" id="A0A183A682"/>
<dbReference type="GO" id="GO:0005979">
    <property type="term" value="P:regulation of glycogen biosynthetic process"/>
    <property type="evidence" value="ECO:0007669"/>
    <property type="project" value="TreeGrafter"/>
</dbReference>
<accession>A0A183A682</accession>
<dbReference type="InterPro" id="IPR005036">
    <property type="entry name" value="CBM21_dom"/>
</dbReference>
<dbReference type="EMBL" id="UZAN01039630">
    <property type="protein sequence ID" value="VDP66554.1"/>
    <property type="molecule type" value="Genomic_DNA"/>
</dbReference>
<keyword evidence="4" id="KW-1185">Reference proteome</keyword>
<dbReference type="PANTHER" id="PTHR12307:SF36">
    <property type="entry name" value="GLYCOGEN-BINDING SUBUNIT 76A"/>
    <property type="match status" value="1"/>
</dbReference>
<protein>
    <submittedName>
        <fullName evidence="5">CBM21 domain-containing protein</fullName>
    </submittedName>
</protein>
<dbReference type="InterPro" id="IPR050782">
    <property type="entry name" value="PP1_regulatory_subunit_3"/>
</dbReference>
<feature type="compositionally biased region" description="Polar residues" evidence="1">
    <location>
        <begin position="549"/>
        <end position="562"/>
    </location>
</feature>
<dbReference type="GO" id="GO:0008157">
    <property type="term" value="F:protein phosphatase 1 binding"/>
    <property type="evidence" value="ECO:0007669"/>
    <property type="project" value="TreeGrafter"/>
</dbReference>
<sequence>MAATVGIRSGLSRHWTGSLLELNCNSAESLSDYPDTSTENPFYVHWRTDSTNGIENVHSLNGNGFIHLNQEDNSEGFDYSKEDTTQFGKNGYSRAANFTPNQLFRLRQLISLLHRNFHHRYGKSSSDSSGKSSRNSSSSSDFCHTFDESDRTHASSQNFMCSLGRLGGIAGDHKLVHALFDSNLERYFPNEQSFLVLTKSKRRHCSSEGDLTFVSSGTCDPIPNDRLLNSVSNIANSNSTSTSEPDGETVTSSISVETLTERNDLPTSDVTQQLEVETIVERKTEEHITNDVYTSCTVTQKVTDDCKYTEEPVVDDQINHVAEQSSKNLLQDQTSDENEQISKEKTEISSASLPCIQAPCDDSTDSPACSDPIPRLTKCELSTLQVRKFERANSTASVSSARMVKTVSFADEVGQSLTEVFLFRKTEEESFIPDYDDEFESPFLSFLRKPKASSFGRFTRSRNKRGIDDFPAYSSDTQISSFHHFTGYSNGPTVEQSKYLWFLDFAQPAAQYYEFRQRIENGCVSLENITLTQPEDYAPQQQQQQQPQGKTDNTANSSNARLPQLSGTIKVKNVHFDKKVWIRMTTNNWVTFTDCPAIYNADLSSGSARAPARFDTFTFQINASNYPRECDNVERIEFAIRYCVGPESSHGQFWDNNDGRNYVIERRRVESGWSSPTNSSPSLLSNMNNSYTGLSDYSTHDSNSSTGNTCNPYTLDYRPNFTGISSFTDYRAWEHYASESIYY</sequence>
<dbReference type="OrthoDB" id="1881at2759"/>
<reference evidence="3 4" key="2">
    <citation type="submission" date="2018-11" db="EMBL/GenBank/DDBJ databases">
        <authorList>
            <consortium name="Pathogen Informatics"/>
        </authorList>
    </citation>
    <scope>NUCLEOTIDE SEQUENCE [LARGE SCALE GENOMIC DNA]</scope>
    <source>
        <strain evidence="3 4">Egypt</strain>
    </source>
</reference>
<dbReference type="Gene3D" id="2.60.40.2440">
    <property type="entry name" value="Carbohydrate binding type-21 domain"/>
    <property type="match status" value="1"/>
</dbReference>
<evidence type="ECO:0000313" key="3">
    <source>
        <dbReference type="EMBL" id="VDP66554.1"/>
    </source>
</evidence>
<organism evidence="5">
    <name type="scientific">Echinostoma caproni</name>
    <dbReference type="NCBI Taxonomy" id="27848"/>
    <lineage>
        <taxon>Eukaryota</taxon>
        <taxon>Metazoa</taxon>
        <taxon>Spiralia</taxon>
        <taxon>Lophotrochozoa</taxon>
        <taxon>Platyhelminthes</taxon>
        <taxon>Trematoda</taxon>
        <taxon>Digenea</taxon>
        <taxon>Plagiorchiida</taxon>
        <taxon>Echinostomata</taxon>
        <taxon>Echinostomatoidea</taxon>
        <taxon>Echinostomatidae</taxon>
        <taxon>Echinostoma</taxon>
    </lineage>
</organism>
<evidence type="ECO:0000259" key="2">
    <source>
        <dbReference type="PROSITE" id="PS51159"/>
    </source>
</evidence>
<dbReference type="Pfam" id="PF03370">
    <property type="entry name" value="CBM_21"/>
    <property type="match status" value="1"/>
</dbReference>
<feature type="region of interest" description="Disordered" evidence="1">
    <location>
        <begin position="537"/>
        <end position="562"/>
    </location>
</feature>
<dbReference type="GO" id="GO:2001069">
    <property type="term" value="F:glycogen binding"/>
    <property type="evidence" value="ECO:0007669"/>
    <property type="project" value="TreeGrafter"/>
</dbReference>
<name>A0A183A682_9TREM</name>
<dbReference type="PANTHER" id="PTHR12307">
    <property type="entry name" value="PROTEIN PHOSPHATASE 1 REGULATORY SUBUNIT"/>
    <property type="match status" value="1"/>
</dbReference>